<dbReference type="Gene3D" id="3.40.50.300">
    <property type="entry name" value="P-loop containing nucleotide triphosphate hydrolases"/>
    <property type="match status" value="1"/>
</dbReference>
<dbReference type="PANTHER" id="PTHR43553:SF1">
    <property type="entry name" value="ABC TRANSPORTER I FAMILY MEMBER 11, CHLOROPLASTIC"/>
    <property type="match status" value="1"/>
</dbReference>
<evidence type="ECO:0000256" key="2">
    <source>
        <dbReference type="ARBA" id="ARBA00022741"/>
    </source>
</evidence>
<proteinExistence type="predicted"/>
<sequence>MLSAAAAVAFPAAASSFPPVKATARSDCTFFPREICKISTMFFHPEMGLEPSAFSSNRGDLLWVKNVPLATCKLFVSRWSSICATYIQFFFILNPIVFKVREVTYRPPGTEQKLLNEISFSLREKSFGLIFGRSGSGKTTLLQLLAGLSQPTSGSICIQKYNDRGNPSNLPELLTSQRVGIVFQFPERFELFLA</sequence>
<accession>A0AAV5BWQ8</accession>
<gene>
    <name evidence="5" type="primary">ga06457</name>
    <name evidence="5" type="ORF">PR202_ga06457</name>
</gene>
<evidence type="ECO:0000256" key="3">
    <source>
        <dbReference type="ARBA" id="ARBA00022840"/>
    </source>
</evidence>
<name>A0AAV5BWQ8_ELECO</name>
<dbReference type="GO" id="GO:0016887">
    <property type="term" value="F:ATP hydrolysis activity"/>
    <property type="evidence" value="ECO:0007669"/>
    <property type="project" value="InterPro"/>
</dbReference>
<protein>
    <recommendedName>
        <fullName evidence="4">ABC transporter domain-containing protein</fullName>
    </recommendedName>
</protein>
<dbReference type="PANTHER" id="PTHR43553">
    <property type="entry name" value="HEAVY METAL TRANSPORTER"/>
    <property type="match status" value="1"/>
</dbReference>
<dbReference type="InterPro" id="IPR027417">
    <property type="entry name" value="P-loop_NTPase"/>
</dbReference>
<keyword evidence="2" id="KW-0547">Nucleotide-binding</keyword>
<dbReference type="GO" id="GO:0042626">
    <property type="term" value="F:ATPase-coupled transmembrane transporter activity"/>
    <property type="evidence" value="ECO:0007669"/>
    <property type="project" value="TreeGrafter"/>
</dbReference>
<evidence type="ECO:0000256" key="1">
    <source>
        <dbReference type="ARBA" id="ARBA00022448"/>
    </source>
</evidence>
<dbReference type="InterPro" id="IPR050095">
    <property type="entry name" value="ECF_ABC_transporter_ATP-bd"/>
</dbReference>
<dbReference type="EMBL" id="BQKI01000003">
    <property type="protein sequence ID" value="GJM90199.1"/>
    <property type="molecule type" value="Genomic_DNA"/>
</dbReference>
<evidence type="ECO:0000313" key="6">
    <source>
        <dbReference type="Proteomes" id="UP001054889"/>
    </source>
</evidence>
<keyword evidence="6" id="KW-1185">Reference proteome</keyword>
<evidence type="ECO:0000313" key="5">
    <source>
        <dbReference type="EMBL" id="GJM90199.1"/>
    </source>
</evidence>
<comment type="caution">
    <text evidence="5">The sequence shown here is derived from an EMBL/GenBank/DDBJ whole genome shotgun (WGS) entry which is preliminary data.</text>
</comment>
<reference evidence="5" key="1">
    <citation type="journal article" date="2018" name="DNA Res.">
        <title>Multiple hybrid de novo genome assembly of finger millet, an orphan allotetraploid crop.</title>
        <authorList>
            <person name="Hatakeyama M."/>
            <person name="Aluri S."/>
            <person name="Balachadran M.T."/>
            <person name="Sivarajan S.R."/>
            <person name="Patrignani A."/>
            <person name="Gruter S."/>
            <person name="Poveda L."/>
            <person name="Shimizu-Inatsugi R."/>
            <person name="Baeten J."/>
            <person name="Francoijs K.J."/>
            <person name="Nataraja K.N."/>
            <person name="Reddy Y.A.N."/>
            <person name="Phadnis S."/>
            <person name="Ravikumar R.L."/>
            <person name="Schlapbach R."/>
            <person name="Sreeman S.M."/>
            <person name="Shimizu K.K."/>
        </authorList>
    </citation>
    <scope>NUCLEOTIDE SEQUENCE</scope>
</reference>
<dbReference type="Proteomes" id="UP001054889">
    <property type="component" value="Unassembled WGS sequence"/>
</dbReference>
<reference evidence="5" key="2">
    <citation type="submission" date="2021-12" db="EMBL/GenBank/DDBJ databases">
        <title>Resequencing data analysis of finger millet.</title>
        <authorList>
            <person name="Hatakeyama M."/>
            <person name="Aluri S."/>
            <person name="Balachadran M.T."/>
            <person name="Sivarajan S.R."/>
            <person name="Poveda L."/>
            <person name="Shimizu-Inatsugi R."/>
            <person name="Schlapbach R."/>
            <person name="Sreeman S.M."/>
            <person name="Shimizu K.K."/>
        </authorList>
    </citation>
    <scope>NUCLEOTIDE SEQUENCE</scope>
</reference>
<dbReference type="GO" id="GO:0005524">
    <property type="term" value="F:ATP binding"/>
    <property type="evidence" value="ECO:0007669"/>
    <property type="project" value="UniProtKB-KW"/>
</dbReference>
<dbReference type="Pfam" id="PF00005">
    <property type="entry name" value="ABC_tran"/>
    <property type="match status" value="1"/>
</dbReference>
<dbReference type="InterPro" id="IPR003439">
    <property type="entry name" value="ABC_transporter-like_ATP-bd"/>
</dbReference>
<dbReference type="SUPFAM" id="SSF52540">
    <property type="entry name" value="P-loop containing nucleoside triphosphate hydrolases"/>
    <property type="match status" value="1"/>
</dbReference>
<organism evidence="5 6">
    <name type="scientific">Eleusine coracana subsp. coracana</name>
    <dbReference type="NCBI Taxonomy" id="191504"/>
    <lineage>
        <taxon>Eukaryota</taxon>
        <taxon>Viridiplantae</taxon>
        <taxon>Streptophyta</taxon>
        <taxon>Embryophyta</taxon>
        <taxon>Tracheophyta</taxon>
        <taxon>Spermatophyta</taxon>
        <taxon>Magnoliopsida</taxon>
        <taxon>Liliopsida</taxon>
        <taxon>Poales</taxon>
        <taxon>Poaceae</taxon>
        <taxon>PACMAD clade</taxon>
        <taxon>Chloridoideae</taxon>
        <taxon>Cynodonteae</taxon>
        <taxon>Eleusininae</taxon>
        <taxon>Eleusine</taxon>
    </lineage>
</organism>
<keyword evidence="1" id="KW-0813">Transport</keyword>
<dbReference type="GO" id="GO:0009941">
    <property type="term" value="C:chloroplast envelope"/>
    <property type="evidence" value="ECO:0007669"/>
    <property type="project" value="TreeGrafter"/>
</dbReference>
<keyword evidence="3" id="KW-0067">ATP-binding</keyword>
<dbReference type="AlphaFoldDB" id="A0AAV5BWQ8"/>
<feature type="domain" description="ABC transporter" evidence="4">
    <location>
        <begin position="115"/>
        <end position="187"/>
    </location>
</feature>
<evidence type="ECO:0000259" key="4">
    <source>
        <dbReference type="Pfam" id="PF00005"/>
    </source>
</evidence>